<keyword evidence="2" id="KW-0479">Metal-binding</keyword>
<keyword evidence="3" id="KW-0378">Hydrolase</keyword>
<evidence type="ECO:0000313" key="6">
    <source>
        <dbReference type="EMBL" id="GCE23379.1"/>
    </source>
</evidence>
<keyword evidence="7" id="KW-1185">Reference proteome</keyword>
<comment type="cofactor">
    <cofactor evidence="1">
        <name>Mg(2+)</name>
        <dbReference type="ChEBI" id="CHEBI:18420"/>
    </cofactor>
</comment>
<name>A0A402AWB2_9CHLR</name>
<organism evidence="6 7">
    <name type="scientific">Dictyobacter kobayashii</name>
    <dbReference type="NCBI Taxonomy" id="2014872"/>
    <lineage>
        <taxon>Bacteria</taxon>
        <taxon>Bacillati</taxon>
        <taxon>Chloroflexota</taxon>
        <taxon>Ktedonobacteria</taxon>
        <taxon>Ktedonobacterales</taxon>
        <taxon>Dictyobacteraceae</taxon>
        <taxon>Dictyobacter</taxon>
    </lineage>
</organism>
<evidence type="ECO:0000256" key="4">
    <source>
        <dbReference type="ARBA" id="ARBA00022842"/>
    </source>
</evidence>
<dbReference type="SUPFAM" id="SSF88713">
    <property type="entry name" value="Glycoside hydrolase/deacetylase"/>
    <property type="match status" value="1"/>
</dbReference>
<dbReference type="Gene3D" id="3.20.20.370">
    <property type="entry name" value="Glycoside hydrolase/deacetylase"/>
    <property type="match status" value="1"/>
</dbReference>
<dbReference type="GO" id="GO:0016787">
    <property type="term" value="F:hydrolase activity"/>
    <property type="evidence" value="ECO:0007669"/>
    <property type="project" value="UniProtKB-KW"/>
</dbReference>
<evidence type="ECO:0000256" key="2">
    <source>
        <dbReference type="ARBA" id="ARBA00022723"/>
    </source>
</evidence>
<evidence type="ECO:0000256" key="5">
    <source>
        <dbReference type="ARBA" id="ARBA00023277"/>
    </source>
</evidence>
<dbReference type="AlphaFoldDB" id="A0A402AWB2"/>
<evidence type="ECO:0000313" key="7">
    <source>
        <dbReference type="Proteomes" id="UP000287188"/>
    </source>
</evidence>
<evidence type="ECO:0000256" key="3">
    <source>
        <dbReference type="ARBA" id="ARBA00022801"/>
    </source>
</evidence>
<sequence length="108" mass="12057">MLDRKGIHLITRGDDMGAFQAGNQAIINAYKHGILRNASIMMPAPYLHEAIELAKGEPGLCLGLHITLTSEWDVPRWGPLSPQKRFHLCWIGMAVSYVQPMKFLSAGW</sequence>
<evidence type="ECO:0000256" key="1">
    <source>
        <dbReference type="ARBA" id="ARBA00001946"/>
    </source>
</evidence>
<evidence type="ECO:0008006" key="8">
    <source>
        <dbReference type="Google" id="ProtNLM"/>
    </source>
</evidence>
<dbReference type="GO" id="GO:0046872">
    <property type="term" value="F:metal ion binding"/>
    <property type="evidence" value="ECO:0007669"/>
    <property type="project" value="UniProtKB-KW"/>
</dbReference>
<keyword evidence="4" id="KW-0460">Magnesium</keyword>
<keyword evidence="5" id="KW-0119">Carbohydrate metabolism</keyword>
<protein>
    <recommendedName>
        <fullName evidence="8">ChbG/HpnK family deacetylase</fullName>
    </recommendedName>
</protein>
<dbReference type="RefSeq" id="WP_126556830.1">
    <property type="nucleotide sequence ID" value="NZ_BIFS01000002.1"/>
</dbReference>
<comment type="caution">
    <text evidence="6">The sequence shown here is derived from an EMBL/GenBank/DDBJ whole genome shotgun (WGS) entry which is preliminary data.</text>
</comment>
<dbReference type="Proteomes" id="UP000287188">
    <property type="component" value="Unassembled WGS sequence"/>
</dbReference>
<reference evidence="7" key="1">
    <citation type="submission" date="2018-12" db="EMBL/GenBank/DDBJ databases">
        <title>Tengunoibacter tsumagoiensis gen. nov., sp. nov., Dictyobacter kobayashii sp. nov., D. alpinus sp. nov., and D. joshuensis sp. nov. and description of Dictyobacteraceae fam. nov. within the order Ktedonobacterales isolated from Tengu-no-mugimeshi.</title>
        <authorList>
            <person name="Wang C.M."/>
            <person name="Zheng Y."/>
            <person name="Sakai Y."/>
            <person name="Toyoda A."/>
            <person name="Minakuchi Y."/>
            <person name="Abe K."/>
            <person name="Yokota A."/>
            <person name="Yabe S."/>
        </authorList>
    </citation>
    <scope>NUCLEOTIDE SEQUENCE [LARGE SCALE GENOMIC DNA]</scope>
    <source>
        <strain evidence="7">Uno11</strain>
    </source>
</reference>
<accession>A0A402AWB2</accession>
<dbReference type="GO" id="GO:0005975">
    <property type="term" value="P:carbohydrate metabolic process"/>
    <property type="evidence" value="ECO:0007669"/>
    <property type="project" value="InterPro"/>
</dbReference>
<dbReference type="OrthoDB" id="9774177at2"/>
<gene>
    <name evidence="6" type="ORF">KDK_71790</name>
</gene>
<dbReference type="InterPro" id="IPR011330">
    <property type="entry name" value="Glyco_hydro/deAcase_b/a-brl"/>
</dbReference>
<dbReference type="InterPro" id="IPR006879">
    <property type="entry name" value="YdjC-like"/>
</dbReference>
<dbReference type="Pfam" id="PF04794">
    <property type="entry name" value="YdjC"/>
    <property type="match status" value="1"/>
</dbReference>
<proteinExistence type="predicted"/>
<dbReference type="EMBL" id="BIFS01000002">
    <property type="protein sequence ID" value="GCE23379.1"/>
    <property type="molecule type" value="Genomic_DNA"/>
</dbReference>